<proteinExistence type="predicted"/>
<keyword evidence="3" id="KW-1185">Reference proteome</keyword>
<dbReference type="Proteomes" id="UP000050424">
    <property type="component" value="Unassembled WGS sequence"/>
</dbReference>
<evidence type="ECO:0000313" key="3">
    <source>
        <dbReference type="Proteomes" id="UP000050424"/>
    </source>
</evidence>
<dbReference type="OrthoDB" id="4837680at2759"/>
<dbReference type="EMBL" id="LKCW01000188">
    <property type="protein sequence ID" value="KPM36846.1"/>
    <property type="molecule type" value="Genomic_DNA"/>
</dbReference>
<evidence type="ECO:0000313" key="2">
    <source>
        <dbReference type="EMBL" id="KPM36846.1"/>
    </source>
</evidence>
<organism evidence="2 3">
    <name type="scientific">Neonectria ditissima</name>
    <dbReference type="NCBI Taxonomy" id="78410"/>
    <lineage>
        <taxon>Eukaryota</taxon>
        <taxon>Fungi</taxon>
        <taxon>Dikarya</taxon>
        <taxon>Ascomycota</taxon>
        <taxon>Pezizomycotina</taxon>
        <taxon>Sordariomycetes</taxon>
        <taxon>Hypocreomycetidae</taxon>
        <taxon>Hypocreales</taxon>
        <taxon>Nectriaceae</taxon>
        <taxon>Neonectria</taxon>
    </lineage>
</organism>
<name>A0A0P7AHE0_9HYPO</name>
<dbReference type="AlphaFoldDB" id="A0A0P7AHE0"/>
<sequence length="193" mass="21397">MSIDLDPLSAAFDLRYRWAWALYSQRQPETADAMACKLLAEPRLGRYHAAGMHLLLSTSPADYVEHALEAVRLYGDMLQREDLTGLERGELEELLGEAGALLERARRDQGAIARIVEQKSAARNLKEKYGKVDVQGAAAEVINSQDTAYTLDTNERPDTRGELDTADGSQREDGATLVQVAINNDWPHVDITT</sequence>
<reference evidence="2 3" key="1">
    <citation type="submission" date="2015-09" db="EMBL/GenBank/DDBJ databases">
        <title>Draft genome of a European isolate of the apple canker pathogen Neonectria ditissima.</title>
        <authorList>
            <person name="Gomez-Cortecero A."/>
            <person name="Harrison R.J."/>
            <person name="Armitage A.D."/>
        </authorList>
    </citation>
    <scope>NUCLEOTIDE SEQUENCE [LARGE SCALE GENOMIC DNA]</scope>
    <source>
        <strain evidence="2 3">R09/05</strain>
    </source>
</reference>
<gene>
    <name evidence="2" type="ORF">AK830_g9721</name>
</gene>
<feature type="compositionally biased region" description="Basic and acidic residues" evidence="1">
    <location>
        <begin position="153"/>
        <end position="172"/>
    </location>
</feature>
<protein>
    <submittedName>
        <fullName evidence="2">Uncharacterized protein</fullName>
    </submittedName>
</protein>
<accession>A0A0P7AHE0</accession>
<comment type="caution">
    <text evidence="2">The sequence shown here is derived from an EMBL/GenBank/DDBJ whole genome shotgun (WGS) entry which is preliminary data.</text>
</comment>
<evidence type="ECO:0000256" key="1">
    <source>
        <dbReference type="SAM" id="MobiDB-lite"/>
    </source>
</evidence>
<feature type="region of interest" description="Disordered" evidence="1">
    <location>
        <begin position="151"/>
        <end position="172"/>
    </location>
</feature>